<protein>
    <submittedName>
        <fullName evidence="1">Uncharacterized protein</fullName>
    </submittedName>
</protein>
<reference evidence="1 2" key="1">
    <citation type="journal article" date="2016" name="Nat. Commun.">
        <title>Thousands of microbial genomes shed light on interconnected biogeochemical processes in an aquifer system.</title>
        <authorList>
            <person name="Anantharaman K."/>
            <person name="Brown C.T."/>
            <person name="Hug L.A."/>
            <person name="Sharon I."/>
            <person name="Castelle C.J."/>
            <person name="Probst A.J."/>
            <person name="Thomas B.C."/>
            <person name="Singh A."/>
            <person name="Wilkins M.J."/>
            <person name="Karaoz U."/>
            <person name="Brodie E.L."/>
            <person name="Williams K.H."/>
            <person name="Hubbard S.S."/>
            <person name="Banfield J.F."/>
        </authorList>
    </citation>
    <scope>NUCLEOTIDE SEQUENCE [LARGE SCALE GENOMIC DNA]</scope>
</reference>
<dbReference type="EMBL" id="MHOL01000006">
    <property type="protein sequence ID" value="OGZ63102.1"/>
    <property type="molecule type" value="Genomic_DNA"/>
</dbReference>
<name>A0A1G2HKU1_9BACT</name>
<sequence length="117" mass="13761">MVNKMALFKARFSTFFNGSFEGLPDIEDCSGVKMFFEAQNIKCARDIAYAMLGEEFYELEKLYRVLNVDLVRRRTPKHSTLKKNSIWWSAFRNLVKLDKKVKIIINQEEDVIGIQFQ</sequence>
<dbReference type="AlphaFoldDB" id="A0A1G2HKU1"/>
<accession>A0A1G2HKU1</accession>
<organism evidence="1 2">
    <name type="scientific">Candidatus Staskawiczbacteria bacterium RIFCSPHIGHO2_01_FULL_34_27</name>
    <dbReference type="NCBI Taxonomy" id="1802199"/>
    <lineage>
        <taxon>Bacteria</taxon>
        <taxon>Candidatus Staskawicziibacteriota</taxon>
    </lineage>
</organism>
<proteinExistence type="predicted"/>
<evidence type="ECO:0000313" key="2">
    <source>
        <dbReference type="Proteomes" id="UP000178991"/>
    </source>
</evidence>
<gene>
    <name evidence="1" type="ORF">A2639_01825</name>
</gene>
<comment type="caution">
    <text evidence="1">The sequence shown here is derived from an EMBL/GenBank/DDBJ whole genome shotgun (WGS) entry which is preliminary data.</text>
</comment>
<evidence type="ECO:0000313" key="1">
    <source>
        <dbReference type="EMBL" id="OGZ63102.1"/>
    </source>
</evidence>
<dbReference type="Proteomes" id="UP000178991">
    <property type="component" value="Unassembled WGS sequence"/>
</dbReference>